<accession>W5WJV1</accession>
<dbReference type="PATRIC" id="fig|1449976.3.peg.5112"/>
<dbReference type="KEGG" id="kal:KALB_5092"/>
<dbReference type="EMBL" id="CP007155">
    <property type="protein sequence ID" value="AHH98454.1"/>
    <property type="molecule type" value="Genomic_DNA"/>
</dbReference>
<dbReference type="PANTHER" id="PTHR48081:SF33">
    <property type="entry name" value="KYNURENINE FORMAMIDASE"/>
    <property type="match status" value="1"/>
</dbReference>
<evidence type="ECO:0000259" key="2">
    <source>
        <dbReference type="Pfam" id="PF20434"/>
    </source>
</evidence>
<dbReference type="eggNOG" id="COG0657">
    <property type="taxonomic scope" value="Bacteria"/>
</dbReference>
<dbReference type="Gene3D" id="3.40.50.1820">
    <property type="entry name" value="alpha/beta hydrolase"/>
    <property type="match status" value="1"/>
</dbReference>
<feature type="domain" description="BD-FAE-like" evidence="2">
    <location>
        <begin position="156"/>
        <end position="348"/>
    </location>
</feature>
<keyword evidence="4" id="KW-1185">Reference proteome</keyword>
<evidence type="ECO:0000313" key="4">
    <source>
        <dbReference type="Proteomes" id="UP000019225"/>
    </source>
</evidence>
<keyword evidence="1" id="KW-0378">Hydrolase</keyword>
<dbReference type="InterPro" id="IPR050300">
    <property type="entry name" value="GDXG_lipolytic_enzyme"/>
</dbReference>
<dbReference type="PANTHER" id="PTHR48081">
    <property type="entry name" value="AB HYDROLASE SUPERFAMILY PROTEIN C4A8.06C"/>
    <property type="match status" value="1"/>
</dbReference>
<dbReference type="Pfam" id="PF20434">
    <property type="entry name" value="BD-FAE"/>
    <property type="match status" value="1"/>
</dbReference>
<gene>
    <name evidence="3" type="ORF">KALB_5092</name>
</gene>
<reference evidence="3 4" key="1">
    <citation type="journal article" date="2014" name="BMC Genomics">
        <title>Complete genome sequence of producer of the glycopeptide antibiotic Aculeximycin Kutzneria albida DSM 43870T, a representative of minor genus of Pseudonocardiaceae.</title>
        <authorList>
            <person name="Rebets Y."/>
            <person name="Tokovenko B."/>
            <person name="Lushchyk I."/>
            <person name="Ruckert C."/>
            <person name="Zaburannyi N."/>
            <person name="Bechthold A."/>
            <person name="Kalinowski J."/>
            <person name="Luzhetskyy A."/>
        </authorList>
    </citation>
    <scope>NUCLEOTIDE SEQUENCE [LARGE SCALE GENOMIC DNA]</scope>
    <source>
        <strain evidence="3">DSM 43870</strain>
    </source>
</reference>
<dbReference type="SUPFAM" id="SSF53474">
    <property type="entry name" value="alpha/beta-Hydrolases"/>
    <property type="match status" value="1"/>
</dbReference>
<dbReference type="STRING" id="1449976.KALB_5092"/>
<proteinExistence type="predicted"/>
<dbReference type="Proteomes" id="UP000019225">
    <property type="component" value="Chromosome"/>
</dbReference>
<name>W5WJV1_9PSEU</name>
<dbReference type="AlphaFoldDB" id="W5WJV1"/>
<sequence length="401" mass="42124">MRLGTGLALAAGAAGAAVTVFARRAPWRVHPWYLAGMLPGVLGSEFALPVAGAQLAASAAATALGAGRSKLGVAGLLAATGSAAGLLDLHRQAVRAKGVLQGALDEAFGPGAAPLHVAGPTRNLRRELLAARDVPYGTEPAQVLDVWRQAGLPLDGRAPVLVQIHGGSWTGGSKNTQNLPLLSHLAANGWVCVAIDYRLGPRTRWPEIMIDVKRALAWVRANAHRYGGDPDFIAVTGGSAGGHLAALAALTANDPALQPGFEQADTSVQAAALLYGVYDLTALNEDGKPRLRGHLRRVMFDADLDEDPKPWCAASPLARLHAGAPPMFVVHGDRDEIVSVTQAREFAARARQVCAEPFGYAELPYAHHAFDMLGSTRTTAMAHAVERFLGAVRAQVRPRPT</sequence>
<dbReference type="InterPro" id="IPR049492">
    <property type="entry name" value="BD-FAE-like_dom"/>
</dbReference>
<protein>
    <recommendedName>
        <fullName evidence="2">BD-FAE-like domain-containing protein</fullName>
    </recommendedName>
</protein>
<evidence type="ECO:0000256" key="1">
    <source>
        <dbReference type="ARBA" id="ARBA00022801"/>
    </source>
</evidence>
<evidence type="ECO:0000313" key="3">
    <source>
        <dbReference type="EMBL" id="AHH98454.1"/>
    </source>
</evidence>
<dbReference type="OrthoDB" id="9803828at2"/>
<organism evidence="3 4">
    <name type="scientific">Kutzneria albida DSM 43870</name>
    <dbReference type="NCBI Taxonomy" id="1449976"/>
    <lineage>
        <taxon>Bacteria</taxon>
        <taxon>Bacillati</taxon>
        <taxon>Actinomycetota</taxon>
        <taxon>Actinomycetes</taxon>
        <taxon>Pseudonocardiales</taxon>
        <taxon>Pseudonocardiaceae</taxon>
        <taxon>Kutzneria</taxon>
    </lineage>
</organism>
<dbReference type="HOGENOM" id="CLU_048058_2_0_11"/>
<dbReference type="RefSeq" id="WP_148309618.1">
    <property type="nucleotide sequence ID" value="NZ_CP007155.1"/>
</dbReference>
<dbReference type="GO" id="GO:0016787">
    <property type="term" value="F:hydrolase activity"/>
    <property type="evidence" value="ECO:0007669"/>
    <property type="project" value="UniProtKB-KW"/>
</dbReference>
<dbReference type="InterPro" id="IPR029058">
    <property type="entry name" value="AB_hydrolase_fold"/>
</dbReference>